<evidence type="ECO:0000313" key="2">
    <source>
        <dbReference type="EMBL" id="KAG2223582.1"/>
    </source>
</evidence>
<feature type="compositionally biased region" description="Low complexity" evidence="1">
    <location>
        <begin position="207"/>
        <end position="218"/>
    </location>
</feature>
<comment type="caution">
    <text evidence="2">The sequence shown here is derived from an EMBL/GenBank/DDBJ whole genome shotgun (WGS) entry which is preliminary data.</text>
</comment>
<evidence type="ECO:0000313" key="3">
    <source>
        <dbReference type="Proteomes" id="UP000646827"/>
    </source>
</evidence>
<dbReference type="EMBL" id="JAEPRB010000058">
    <property type="protein sequence ID" value="KAG2223582.1"/>
    <property type="molecule type" value="Genomic_DNA"/>
</dbReference>
<sequence>MPLFLDDKNLRRFTIGMAMLNYDIAYLCHTQGIEIPLSQVTNALQALMACCRSPRLGLQSHISLYQGIRSIDFQLEFHQVLKMTALRYRSGSPMTSELNKELVLNGLLQQQPDATLIGTTSTGDDWYYYDGLLDNSEDDIQDDEEEYYDDDEIMDSHGVNSENWNLVDVMPSFGRPNGEGESIFQLGATIMPGVIGMSRNVIGNMMTSGSASSSTSSQDHYHHHQYTNNNNNNNQQDESQPQTTTEQILQQYPYYYRRLNAAVRRNGFKFSIPLL</sequence>
<feature type="compositionally biased region" description="Low complexity" evidence="1">
    <location>
        <begin position="226"/>
        <end position="237"/>
    </location>
</feature>
<gene>
    <name evidence="2" type="ORF">INT45_001664</name>
</gene>
<keyword evidence="3" id="KW-1185">Reference proteome</keyword>
<evidence type="ECO:0000256" key="1">
    <source>
        <dbReference type="SAM" id="MobiDB-lite"/>
    </source>
</evidence>
<reference evidence="2 3" key="1">
    <citation type="submission" date="2020-12" db="EMBL/GenBank/DDBJ databases">
        <title>Metabolic potential, ecology and presence of endohyphal bacteria is reflected in genomic diversity of Mucoromycotina.</title>
        <authorList>
            <person name="Muszewska A."/>
            <person name="Okrasinska A."/>
            <person name="Steczkiewicz K."/>
            <person name="Drgas O."/>
            <person name="Orlowska M."/>
            <person name="Perlinska-Lenart U."/>
            <person name="Aleksandrzak-Piekarczyk T."/>
            <person name="Szatraj K."/>
            <person name="Zielenkiewicz U."/>
            <person name="Pilsyk S."/>
            <person name="Malc E."/>
            <person name="Mieczkowski P."/>
            <person name="Kruszewska J.S."/>
            <person name="Biernat P."/>
            <person name="Pawlowska J."/>
        </authorList>
    </citation>
    <scope>NUCLEOTIDE SEQUENCE [LARGE SCALE GENOMIC DNA]</scope>
    <source>
        <strain evidence="2 3">CBS 142.35</strain>
    </source>
</reference>
<organism evidence="2 3">
    <name type="scientific">Circinella minor</name>
    <dbReference type="NCBI Taxonomy" id="1195481"/>
    <lineage>
        <taxon>Eukaryota</taxon>
        <taxon>Fungi</taxon>
        <taxon>Fungi incertae sedis</taxon>
        <taxon>Mucoromycota</taxon>
        <taxon>Mucoromycotina</taxon>
        <taxon>Mucoromycetes</taxon>
        <taxon>Mucorales</taxon>
        <taxon>Lichtheimiaceae</taxon>
        <taxon>Circinella</taxon>
    </lineage>
</organism>
<feature type="region of interest" description="Disordered" evidence="1">
    <location>
        <begin position="206"/>
        <end position="246"/>
    </location>
</feature>
<proteinExistence type="predicted"/>
<dbReference type="Proteomes" id="UP000646827">
    <property type="component" value="Unassembled WGS sequence"/>
</dbReference>
<dbReference type="OrthoDB" id="16772at2759"/>
<name>A0A8H7VLR6_9FUNG</name>
<protein>
    <submittedName>
        <fullName evidence="2">Uncharacterized protein</fullName>
    </submittedName>
</protein>
<dbReference type="AlphaFoldDB" id="A0A8H7VLR6"/>
<accession>A0A8H7VLR6</accession>